<dbReference type="Proteomes" id="UP000711178">
    <property type="component" value="Unassembled WGS sequence"/>
</dbReference>
<protein>
    <submittedName>
        <fullName evidence="1">Type IV pilus modification protein PilV</fullName>
    </submittedName>
</protein>
<dbReference type="NCBIfam" id="TIGR02523">
    <property type="entry name" value="type_IV_pilV"/>
    <property type="match status" value="1"/>
</dbReference>
<accession>A0ABS7FH05</accession>
<keyword evidence="2" id="KW-1185">Reference proteome</keyword>
<organism evidence="1 2">
    <name type="scientific">Chromobacterium subtsugae</name>
    <dbReference type="NCBI Taxonomy" id="251747"/>
    <lineage>
        <taxon>Bacteria</taxon>
        <taxon>Pseudomonadati</taxon>
        <taxon>Pseudomonadota</taxon>
        <taxon>Betaproteobacteria</taxon>
        <taxon>Neisseriales</taxon>
        <taxon>Chromobacteriaceae</taxon>
        <taxon>Chromobacterium</taxon>
    </lineage>
</organism>
<dbReference type="InterPro" id="IPR012902">
    <property type="entry name" value="N_methyl_site"/>
</dbReference>
<proteinExistence type="predicted"/>
<reference evidence="1 2" key="1">
    <citation type="submission" date="2021-05" db="EMBL/GenBank/DDBJ databases">
        <title>Draft Whole Genome Sequencing Of Biosensor Chromobacterium violaceum Strain CV026 Reveals A Regulatory RNA In Chromobacterium violaceum Phenotype Regulatory Network.</title>
        <authorList>
            <person name="Hong K.W."/>
            <person name="Chan K.G."/>
            <person name="Chang C.-Y."/>
        </authorList>
    </citation>
    <scope>NUCLEOTIDE SEQUENCE [LARGE SCALE GENOMIC DNA]</scope>
    <source>
        <strain evidence="1 2">ATCC 31532</strain>
    </source>
</reference>
<dbReference type="GeneID" id="89685236"/>
<sequence>MSVNRAAAHAGFSMLEVLVALVVISLGLLGIAAMQAAAINNTAIARTRSLGSIAAESMAAAMHANTAYWGNLSAAASNTWSVNASGVTGTPSLSQTVDCSASGTACSAANIAAYDVTQWGGSGGSLATLPGGSGQIACAAASASSPTACTITVSWLEKKSAVNAASVASGVAIQSYQMVVEP</sequence>
<dbReference type="NCBIfam" id="TIGR02532">
    <property type="entry name" value="IV_pilin_GFxxxE"/>
    <property type="match status" value="1"/>
</dbReference>
<name>A0ABS7FH05_9NEIS</name>
<dbReference type="InterPro" id="IPR013362">
    <property type="entry name" value="Pilus_4_PilV"/>
</dbReference>
<dbReference type="RefSeq" id="WP_043579234.1">
    <property type="nucleotide sequence ID" value="NZ_CP142381.1"/>
</dbReference>
<dbReference type="EMBL" id="JAHDTB010000017">
    <property type="protein sequence ID" value="MBW8289354.1"/>
    <property type="molecule type" value="Genomic_DNA"/>
</dbReference>
<comment type="caution">
    <text evidence="1">The sequence shown here is derived from an EMBL/GenBank/DDBJ whole genome shotgun (WGS) entry which is preliminary data.</text>
</comment>
<gene>
    <name evidence="1" type="primary">pilV</name>
    <name evidence="1" type="ORF">KIF53_17105</name>
</gene>
<dbReference type="Pfam" id="PF07963">
    <property type="entry name" value="N_methyl"/>
    <property type="match status" value="1"/>
</dbReference>
<evidence type="ECO:0000313" key="2">
    <source>
        <dbReference type="Proteomes" id="UP000711178"/>
    </source>
</evidence>
<evidence type="ECO:0000313" key="1">
    <source>
        <dbReference type="EMBL" id="MBW8289354.1"/>
    </source>
</evidence>